<organism evidence="4 5">
    <name type="scientific">Sordaria brevicollis</name>
    <dbReference type="NCBI Taxonomy" id="83679"/>
    <lineage>
        <taxon>Eukaryota</taxon>
        <taxon>Fungi</taxon>
        <taxon>Dikarya</taxon>
        <taxon>Ascomycota</taxon>
        <taxon>Pezizomycotina</taxon>
        <taxon>Sordariomycetes</taxon>
        <taxon>Sordariomycetidae</taxon>
        <taxon>Sordariales</taxon>
        <taxon>Sordariaceae</taxon>
        <taxon>Sordaria</taxon>
    </lineage>
</organism>
<keyword evidence="2" id="KW-0812">Transmembrane</keyword>
<keyword evidence="3" id="KW-0732">Signal</keyword>
<feature type="chain" id="PRO_5042262476" description="Transmembrane protein" evidence="3">
    <location>
        <begin position="22"/>
        <end position="207"/>
    </location>
</feature>
<evidence type="ECO:0000256" key="3">
    <source>
        <dbReference type="SAM" id="SignalP"/>
    </source>
</evidence>
<dbReference type="EMBL" id="JAUTDP010000009">
    <property type="protein sequence ID" value="KAK3396650.1"/>
    <property type="molecule type" value="Genomic_DNA"/>
</dbReference>
<keyword evidence="5" id="KW-1185">Reference proteome</keyword>
<evidence type="ECO:0000256" key="2">
    <source>
        <dbReference type="SAM" id="Phobius"/>
    </source>
</evidence>
<accession>A0AAE0PB77</accession>
<comment type="caution">
    <text evidence="4">The sequence shown here is derived from an EMBL/GenBank/DDBJ whole genome shotgun (WGS) entry which is preliminary data.</text>
</comment>
<keyword evidence="2" id="KW-1133">Transmembrane helix</keyword>
<evidence type="ECO:0000313" key="5">
    <source>
        <dbReference type="Proteomes" id="UP001281003"/>
    </source>
</evidence>
<reference evidence="4" key="2">
    <citation type="submission" date="2023-07" db="EMBL/GenBank/DDBJ databases">
        <authorList>
            <consortium name="Lawrence Berkeley National Laboratory"/>
            <person name="Haridas S."/>
            <person name="Hensen N."/>
            <person name="Bonometti L."/>
            <person name="Westerberg I."/>
            <person name="Brannstrom I.O."/>
            <person name="Guillou S."/>
            <person name="Cros-Aarteil S."/>
            <person name="Calhoun S."/>
            <person name="Kuo A."/>
            <person name="Mondo S."/>
            <person name="Pangilinan J."/>
            <person name="Riley R."/>
            <person name="LaButti K."/>
            <person name="Andreopoulos B."/>
            <person name="Lipzen A."/>
            <person name="Chen C."/>
            <person name="Yanf M."/>
            <person name="Daum C."/>
            <person name="Ng V."/>
            <person name="Clum A."/>
            <person name="Steindorff A."/>
            <person name="Ohm R."/>
            <person name="Martin F."/>
            <person name="Silar P."/>
            <person name="Natvig D."/>
            <person name="Lalanne C."/>
            <person name="Gautier V."/>
            <person name="Ament-velasquez S.L."/>
            <person name="Kruys A."/>
            <person name="Hutchinson M.I."/>
            <person name="Powell A.J."/>
            <person name="Barry K."/>
            <person name="Miller A.N."/>
            <person name="Grigoriev I.V."/>
            <person name="Debuchy R."/>
            <person name="Gladieux P."/>
            <person name="Thoren M.H."/>
            <person name="Johannesson H."/>
        </authorList>
    </citation>
    <scope>NUCLEOTIDE SEQUENCE</scope>
    <source>
        <strain evidence="4">FGSC 1904</strain>
    </source>
</reference>
<feature type="signal peptide" evidence="3">
    <location>
        <begin position="1"/>
        <end position="21"/>
    </location>
</feature>
<proteinExistence type="predicted"/>
<dbReference type="AlphaFoldDB" id="A0AAE0PB77"/>
<dbReference type="Proteomes" id="UP001281003">
    <property type="component" value="Unassembled WGS sequence"/>
</dbReference>
<evidence type="ECO:0008006" key="6">
    <source>
        <dbReference type="Google" id="ProtNLM"/>
    </source>
</evidence>
<sequence>MRTRIIPRMLLLAFLGVSVAAIITPPIPREYRILARDDSSSEPAVTRGLHGRDEVSPVTNTLTGTPRYLGRGRSYDDFDQRHAKDVTSSLRARDTHQGESDPTLDVDHKLRNSNKRDVLYDAETTHSPPTARENGTRDGRDPQKEETGDTPSKRGVLAVQIMFVTFVVVAVVGLLWTCLKDGCAGGGNSLIEASFTARFGARISHVS</sequence>
<evidence type="ECO:0000313" key="4">
    <source>
        <dbReference type="EMBL" id="KAK3396650.1"/>
    </source>
</evidence>
<keyword evidence="2" id="KW-0472">Membrane</keyword>
<feature type="region of interest" description="Disordered" evidence="1">
    <location>
        <begin position="38"/>
        <end position="151"/>
    </location>
</feature>
<name>A0AAE0PB77_SORBR</name>
<feature type="transmembrane region" description="Helical" evidence="2">
    <location>
        <begin position="157"/>
        <end position="179"/>
    </location>
</feature>
<evidence type="ECO:0000256" key="1">
    <source>
        <dbReference type="SAM" id="MobiDB-lite"/>
    </source>
</evidence>
<protein>
    <recommendedName>
        <fullName evidence="6">Transmembrane protein</fullName>
    </recommendedName>
</protein>
<reference evidence="4" key="1">
    <citation type="journal article" date="2023" name="Mol. Phylogenet. Evol.">
        <title>Genome-scale phylogeny and comparative genomics of the fungal order Sordariales.</title>
        <authorList>
            <person name="Hensen N."/>
            <person name="Bonometti L."/>
            <person name="Westerberg I."/>
            <person name="Brannstrom I.O."/>
            <person name="Guillou S."/>
            <person name="Cros-Aarteil S."/>
            <person name="Calhoun S."/>
            <person name="Haridas S."/>
            <person name="Kuo A."/>
            <person name="Mondo S."/>
            <person name="Pangilinan J."/>
            <person name="Riley R."/>
            <person name="LaButti K."/>
            <person name="Andreopoulos B."/>
            <person name="Lipzen A."/>
            <person name="Chen C."/>
            <person name="Yan M."/>
            <person name="Daum C."/>
            <person name="Ng V."/>
            <person name="Clum A."/>
            <person name="Steindorff A."/>
            <person name="Ohm R.A."/>
            <person name="Martin F."/>
            <person name="Silar P."/>
            <person name="Natvig D.O."/>
            <person name="Lalanne C."/>
            <person name="Gautier V."/>
            <person name="Ament-Velasquez S.L."/>
            <person name="Kruys A."/>
            <person name="Hutchinson M.I."/>
            <person name="Powell A.J."/>
            <person name="Barry K."/>
            <person name="Miller A.N."/>
            <person name="Grigoriev I.V."/>
            <person name="Debuchy R."/>
            <person name="Gladieux P."/>
            <person name="Hiltunen Thoren M."/>
            <person name="Johannesson H."/>
        </authorList>
    </citation>
    <scope>NUCLEOTIDE SEQUENCE</scope>
    <source>
        <strain evidence="4">FGSC 1904</strain>
    </source>
</reference>
<feature type="compositionally biased region" description="Basic and acidic residues" evidence="1">
    <location>
        <begin position="73"/>
        <end position="119"/>
    </location>
</feature>
<gene>
    <name evidence="4" type="ORF">B0T20DRAFT_395161</name>
</gene>
<feature type="compositionally biased region" description="Basic and acidic residues" evidence="1">
    <location>
        <begin position="134"/>
        <end position="147"/>
    </location>
</feature>